<evidence type="ECO:0000256" key="4">
    <source>
        <dbReference type="ARBA" id="ARBA00023150"/>
    </source>
</evidence>
<protein>
    <recommendedName>
        <fullName evidence="3">cyclic pyranopterin monophosphate synthase</fullName>
        <ecNumber evidence="3">4.6.1.17</ecNumber>
    </recommendedName>
</protein>
<dbReference type="InterPro" id="IPR047594">
    <property type="entry name" value="MoaC_bact/euk"/>
</dbReference>
<dbReference type="PROSITE" id="PS51340">
    <property type="entry name" value="MOSC"/>
    <property type="match status" value="1"/>
</dbReference>
<dbReference type="SUPFAM" id="SSF55040">
    <property type="entry name" value="Molybdenum cofactor biosynthesis protein C, MoaC"/>
    <property type="match status" value="1"/>
</dbReference>
<dbReference type="GO" id="GO:0006777">
    <property type="term" value="P:Mo-molybdopterin cofactor biosynthetic process"/>
    <property type="evidence" value="ECO:0007669"/>
    <property type="project" value="UniProtKB-KW"/>
</dbReference>
<dbReference type="NCBIfam" id="TIGR00581">
    <property type="entry name" value="moaC"/>
    <property type="match status" value="1"/>
</dbReference>
<dbReference type="AlphaFoldDB" id="X1JTJ2"/>
<dbReference type="InterPro" id="IPR011037">
    <property type="entry name" value="Pyrv_Knase-like_insert_dom_sf"/>
</dbReference>
<dbReference type="GO" id="GO:0030170">
    <property type="term" value="F:pyridoxal phosphate binding"/>
    <property type="evidence" value="ECO:0007669"/>
    <property type="project" value="InterPro"/>
</dbReference>
<proteinExistence type="predicted"/>
<dbReference type="Pfam" id="PF01967">
    <property type="entry name" value="MoaC"/>
    <property type="match status" value="1"/>
</dbReference>
<evidence type="ECO:0000256" key="5">
    <source>
        <dbReference type="ARBA" id="ARBA00023239"/>
    </source>
</evidence>
<dbReference type="InterPro" id="IPR002820">
    <property type="entry name" value="Mopterin_CF_biosynth-C_dom"/>
</dbReference>
<dbReference type="PANTHER" id="PTHR36930:SF1">
    <property type="entry name" value="MOSC DOMAIN-CONTAINING PROTEIN"/>
    <property type="match status" value="1"/>
</dbReference>
<dbReference type="Pfam" id="PF03473">
    <property type="entry name" value="MOSC"/>
    <property type="match status" value="1"/>
</dbReference>
<dbReference type="SUPFAM" id="SSF50800">
    <property type="entry name" value="PK beta-barrel domain-like"/>
    <property type="match status" value="1"/>
</dbReference>
<dbReference type="EC" id="4.6.1.17" evidence="3"/>
<feature type="domain" description="MOSC" evidence="6">
    <location>
        <begin position="178"/>
        <end position="307"/>
    </location>
</feature>
<dbReference type="InterPro" id="IPR023045">
    <property type="entry name" value="MoaC"/>
</dbReference>
<comment type="pathway">
    <text evidence="2">Cofactor biosynthesis; molybdopterin biosynthesis.</text>
</comment>
<keyword evidence="5" id="KW-0456">Lyase</keyword>
<evidence type="ECO:0000313" key="7">
    <source>
        <dbReference type="EMBL" id="GAH97402.1"/>
    </source>
</evidence>
<keyword evidence="4" id="KW-0501">Molybdenum cofactor biosynthesis</keyword>
<dbReference type="InterPro" id="IPR052716">
    <property type="entry name" value="MOSC_domain"/>
</dbReference>
<dbReference type="GO" id="GO:0061799">
    <property type="term" value="F:cyclic pyranopterin monophosphate synthase activity"/>
    <property type="evidence" value="ECO:0007669"/>
    <property type="project" value="UniProtKB-EC"/>
</dbReference>
<evidence type="ECO:0000256" key="2">
    <source>
        <dbReference type="ARBA" id="ARBA00005046"/>
    </source>
</evidence>
<evidence type="ECO:0000259" key="6">
    <source>
        <dbReference type="PROSITE" id="PS51340"/>
    </source>
</evidence>
<evidence type="ECO:0000256" key="1">
    <source>
        <dbReference type="ARBA" id="ARBA00001637"/>
    </source>
</evidence>
<reference evidence="7" key="1">
    <citation type="journal article" date="2014" name="Front. Microbiol.">
        <title>High frequency of phylogenetically diverse reductive dehalogenase-homologous genes in deep subseafloor sedimentary metagenomes.</title>
        <authorList>
            <person name="Kawai M."/>
            <person name="Futagami T."/>
            <person name="Toyoda A."/>
            <person name="Takaki Y."/>
            <person name="Nishi S."/>
            <person name="Hori S."/>
            <person name="Arai W."/>
            <person name="Tsubouchi T."/>
            <person name="Morono Y."/>
            <person name="Uchiyama I."/>
            <person name="Ito T."/>
            <person name="Fujiyama A."/>
            <person name="Inagaki F."/>
            <person name="Takami H."/>
        </authorList>
    </citation>
    <scope>NUCLEOTIDE SEQUENCE</scope>
    <source>
        <strain evidence="7">Expedition CK06-06</strain>
    </source>
</reference>
<dbReference type="InterPro" id="IPR036522">
    <property type="entry name" value="MoaC_sf"/>
</dbReference>
<gene>
    <name evidence="7" type="ORF">S06H3_07221</name>
</gene>
<accession>X1JTJ2</accession>
<comment type="caution">
    <text evidence="7">The sequence shown here is derived from an EMBL/GenBank/DDBJ whole genome shotgun (WGS) entry which is preliminary data.</text>
</comment>
<dbReference type="Gene3D" id="2.40.33.20">
    <property type="entry name" value="PK beta-barrel domain-like"/>
    <property type="match status" value="1"/>
</dbReference>
<dbReference type="NCBIfam" id="NF006870">
    <property type="entry name" value="PRK09364.1"/>
    <property type="match status" value="1"/>
</dbReference>
<dbReference type="Gene3D" id="3.30.70.640">
    <property type="entry name" value="Molybdopterin cofactor biosynthesis C (MoaC) domain"/>
    <property type="match status" value="1"/>
</dbReference>
<sequence>MSESIERVRMVDVTQKAETERQAVAKAKIKMKPATLELIRRGKLAKGDVLTVAQTAGIMAAKETPRLIPLCHPLLLTNVAVEFHLPENADFIEITASAKGVGKTGFEMEALVAVSAAALNIYDMCKGVDKGMTIEEVRLVKKSGGKSGTYIAEESKGNSKHGKIIAVCLSQEREGPKKPVNQGLLKEDYGFVGDAHAGSERQVSLLARETINKMLLALEGVNPDRMRSQGIKINPGDSAENLVTEGVDLISLPIGTRICIGEDVILEVTQIGKAFHRPGFYLLPLEGIFARVVHGGTVKAGDNLVIDDIR</sequence>
<dbReference type="GO" id="GO:0030151">
    <property type="term" value="F:molybdenum ion binding"/>
    <property type="evidence" value="ECO:0007669"/>
    <property type="project" value="InterPro"/>
</dbReference>
<dbReference type="UniPathway" id="UPA00344"/>
<dbReference type="InterPro" id="IPR005302">
    <property type="entry name" value="MoCF_Sase_C"/>
</dbReference>
<dbReference type="PANTHER" id="PTHR36930">
    <property type="entry name" value="METAL-SULFUR CLUSTER BIOSYNTHESIS PROTEINS YUAD-RELATED"/>
    <property type="match status" value="1"/>
</dbReference>
<dbReference type="EMBL" id="BARV01002903">
    <property type="protein sequence ID" value="GAH97402.1"/>
    <property type="molecule type" value="Genomic_DNA"/>
</dbReference>
<dbReference type="CDD" id="cd01420">
    <property type="entry name" value="MoaC_PE"/>
    <property type="match status" value="1"/>
</dbReference>
<organism evidence="7">
    <name type="scientific">marine sediment metagenome</name>
    <dbReference type="NCBI Taxonomy" id="412755"/>
    <lineage>
        <taxon>unclassified sequences</taxon>
        <taxon>metagenomes</taxon>
        <taxon>ecological metagenomes</taxon>
    </lineage>
</organism>
<evidence type="ECO:0000256" key="3">
    <source>
        <dbReference type="ARBA" id="ARBA00012575"/>
    </source>
</evidence>
<comment type="catalytic activity">
    <reaction evidence="1">
        <text>(8S)-3',8-cyclo-7,8-dihydroguanosine 5'-triphosphate = cyclic pyranopterin phosphate + diphosphate</text>
        <dbReference type="Rhea" id="RHEA:49580"/>
        <dbReference type="ChEBI" id="CHEBI:33019"/>
        <dbReference type="ChEBI" id="CHEBI:59648"/>
        <dbReference type="ChEBI" id="CHEBI:131766"/>
        <dbReference type="EC" id="4.6.1.17"/>
    </reaction>
</comment>
<name>X1JTJ2_9ZZZZ</name>